<evidence type="ECO:0000259" key="3">
    <source>
        <dbReference type="SMART" id="SM00470"/>
    </source>
</evidence>
<dbReference type="InterPro" id="IPR004437">
    <property type="entry name" value="ParB/RepB/Spo0J"/>
</dbReference>
<comment type="caution">
    <text evidence="4">The sequence shown here is derived from an EMBL/GenBank/DDBJ whole genome shotgun (WGS) entry which is preliminary data.</text>
</comment>
<dbReference type="SUPFAM" id="SSF110849">
    <property type="entry name" value="ParB/Sulfiredoxin"/>
    <property type="match status" value="1"/>
</dbReference>
<evidence type="ECO:0000256" key="1">
    <source>
        <dbReference type="ARBA" id="ARBA00006295"/>
    </source>
</evidence>
<keyword evidence="5" id="KW-1185">Reference proteome</keyword>
<feature type="compositionally biased region" description="Basic and acidic residues" evidence="2">
    <location>
        <begin position="1"/>
        <end position="12"/>
    </location>
</feature>
<dbReference type="NCBIfam" id="TIGR00180">
    <property type="entry name" value="parB_part"/>
    <property type="match status" value="1"/>
</dbReference>
<dbReference type="Proteomes" id="UP000660381">
    <property type="component" value="Unassembled WGS sequence"/>
</dbReference>
<dbReference type="InterPro" id="IPR050336">
    <property type="entry name" value="Chromosome_partition/occlusion"/>
</dbReference>
<accession>A0ABR8JBP1</accession>
<dbReference type="InterPro" id="IPR041468">
    <property type="entry name" value="HTH_ParB/Spo0J"/>
</dbReference>
<dbReference type="SMART" id="SM00470">
    <property type="entry name" value="ParB"/>
    <property type="match status" value="1"/>
</dbReference>
<dbReference type="InterPro" id="IPR036086">
    <property type="entry name" value="ParB/Sulfiredoxin_sf"/>
</dbReference>
<comment type="similarity">
    <text evidence="1">Belongs to the ParB family.</text>
</comment>
<dbReference type="EMBL" id="JACJTQ010000071">
    <property type="protein sequence ID" value="MBD2695002.1"/>
    <property type="molecule type" value="Genomic_DNA"/>
</dbReference>
<reference evidence="4 5" key="1">
    <citation type="journal article" date="2020" name="ISME J.">
        <title>Comparative genomics reveals insights into cyanobacterial evolution and habitat adaptation.</title>
        <authorList>
            <person name="Chen M.Y."/>
            <person name="Teng W.K."/>
            <person name="Zhao L."/>
            <person name="Hu C.X."/>
            <person name="Zhou Y.K."/>
            <person name="Han B.P."/>
            <person name="Song L.R."/>
            <person name="Shu W.S."/>
        </authorList>
    </citation>
    <scope>NUCLEOTIDE SEQUENCE [LARGE SCALE GENOMIC DNA]</scope>
    <source>
        <strain evidence="4 5">FACHB-362</strain>
    </source>
</reference>
<proteinExistence type="inferred from homology"/>
<dbReference type="Gene3D" id="3.90.1530.30">
    <property type="match status" value="1"/>
</dbReference>
<evidence type="ECO:0000313" key="5">
    <source>
        <dbReference type="Proteomes" id="UP000660381"/>
    </source>
</evidence>
<dbReference type="Gene3D" id="1.10.10.2830">
    <property type="match status" value="1"/>
</dbReference>
<feature type="domain" description="ParB-like N-terminal" evidence="3">
    <location>
        <begin position="27"/>
        <end position="119"/>
    </location>
</feature>
<protein>
    <submittedName>
        <fullName evidence="4">ParB/RepB/Spo0J family partition protein</fullName>
    </submittedName>
</protein>
<dbReference type="PANTHER" id="PTHR33375:SF7">
    <property type="entry name" value="CHROMOSOME 2-PARTITIONING PROTEIN PARB-RELATED"/>
    <property type="match status" value="1"/>
</dbReference>
<organism evidence="4 5">
    <name type="scientific">Anabaena catenula FACHB-362</name>
    <dbReference type="NCBI Taxonomy" id="2692877"/>
    <lineage>
        <taxon>Bacteria</taxon>
        <taxon>Bacillati</taxon>
        <taxon>Cyanobacteriota</taxon>
        <taxon>Cyanophyceae</taxon>
        <taxon>Nostocales</taxon>
        <taxon>Nostocaceae</taxon>
        <taxon>Anabaena</taxon>
    </lineage>
</organism>
<evidence type="ECO:0000313" key="4">
    <source>
        <dbReference type="EMBL" id="MBD2695002.1"/>
    </source>
</evidence>
<dbReference type="Pfam" id="PF17762">
    <property type="entry name" value="HTH_ParB"/>
    <property type="match status" value="1"/>
</dbReference>
<feature type="region of interest" description="Disordered" evidence="2">
    <location>
        <begin position="1"/>
        <end position="27"/>
    </location>
</feature>
<evidence type="ECO:0000256" key="2">
    <source>
        <dbReference type="SAM" id="MobiDB-lite"/>
    </source>
</evidence>
<dbReference type="InterPro" id="IPR003115">
    <property type="entry name" value="ParB_N"/>
</dbReference>
<dbReference type="PANTHER" id="PTHR33375">
    <property type="entry name" value="CHROMOSOME-PARTITIONING PROTEIN PARB-RELATED"/>
    <property type="match status" value="1"/>
</dbReference>
<dbReference type="SUPFAM" id="SSF109709">
    <property type="entry name" value="KorB DNA-binding domain-like"/>
    <property type="match status" value="1"/>
</dbReference>
<dbReference type="RefSeq" id="WP_190909112.1">
    <property type="nucleotide sequence ID" value="NZ_JACJTQ010000071.1"/>
</dbReference>
<name>A0ABR8JBP1_9NOST</name>
<gene>
    <name evidence="4" type="ORF">H6G68_25275</name>
</gene>
<dbReference type="Pfam" id="PF02195">
    <property type="entry name" value="ParB_N"/>
    <property type="match status" value="1"/>
</dbReference>
<sequence length="307" mass="34740">MSSKRRELKDFLYENTEPTSDSPPPTTTVAVSAISLPSQQPRRYFDPLKMEQLIQSVKEHGILENLLIRPISSQPGQYELVAGERRYRAAQAVGLLEVPVTIRTLTDSEAFTIALVENLQREDLNPVEETEGILQLLSLRLESTPNEVTALLYRMLNDISRLTNNVISQPEAEAIKAIFTDLGLMGWESFVSNRLPLLKLPIDILEALRSGKIEYTKANAIARVKNEQLRQSLLAEAIASRLSLTQIKERIRSLNETKPSQDTSNPLKQRITSILGRVQKTKVLSNPQKQKQLEKLLFQMENLLEED</sequence>